<name>A0ABS4MAD1_9ACTN</name>
<dbReference type="Proteomes" id="UP001519309">
    <property type="component" value="Unassembled WGS sequence"/>
</dbReference>
<keyword evidence="2" id="KW-1185">Reference proteome</keyword>
<evidence type="ECO:0000313" key="1">
    <source>
        <dbReference type="EMBL" id="MBP2056637.1"/>
    </source>
</evidence>
<dbReference type="EMBL" id="JAGGLP010000054">
    <property type="protein sequence ID" value="MBP2056637.1"/>
    <property type="molecule type" value="Genomic_DNA"/>
</dbReference>
<accession>A0ABS4MAD1</accession>
<reference evidence="1 2" key="1">
    <citation type="submission" date="2021-03" db="EMBL/GenBank/DDBJ databases">
        <title>Genomic Encyclopedia of Type Strains, Phase IV (KMG-IV): sequencing the most valuable type-strain genomes for metagenomic binning, comparative biology and taxonomic classification.</title>
        <authorList>
            <person name="Goeker M."/>
        </authorList>
    </citation>
    <scope>NUCLEOTIDE SEQUENCE [LARGE SCALE GENOMIC DNA]</scope>
    <source>
        <strain evidence="1 2">DSM 40499</strain>
    </source>
</reference>
<gene>
    <name evidence="1" type="ORF">J2Z21_009656</name>
</gene>
<protein>
    <recommendedName>
        <fullName evidence="3">Transposase</fullName>
    </recommendedName>
</protein>
<proteinExistence type="predicted"/>
<evidence type="ECO:0000313" key="2">
    <source>
        <dbReference type="Proteomes" id="UP001519309"/>
    </source>
</evidence>
<sequence length="35" mass="3684">MFLLVTADFPLQGAAKAVRLMGGRTSTGKLLLHVA</sequence>
<organism evidence="1 2">
    <name type="scientific">Streptomyces griseochromogenes</name>
    <dbReference type="NCBI Taxonomy" id="68214"/>
    <lineage>
        <taxon>Bacteria</taxon>
        <taxon>Bacillati</taxon>
        <taxon>Actinomycetota</taxon>
        <taxon>Actinomycetes</taxon>
        <taxon>Kitasatosporales</taxon>
        <taxon>Streptomycetaceae</taxon>
        <taxon>Streptomyces</taxon>
    </lineage>
</organism>
<comment type="caution">
    <text evidence="1">The sequence shown here is derived from an EMBL/GenBank/DDBJ whole genome shotgun (WGS) entry which is preliminary data.</text>
</comment>
<evidence type="ECO:0008006" key="3">
    <source>
        <dbReference type="Google" id="ProtNLM"/>
    </source>
</evidence>